<sequence>MASCEPGAGWLRRSGLALAPRGRAVPISSPPSHTRRASGVEKRRG</sequence>
<proteinExistence type="predicted"/>
<reference evidence="2" key="1">
    <citation type="submission" date="2014-09" db="EMBL/GenBank/DDBJ databases">
        <authorList>
            <person name="Magalhaes I.L.F."/>
            <person name="Oliveira U."/>
            <person name="Santos F.R."/>
            <person name="Vidigal T.H.D.A."/>
            <person name="Brescovit A.D."/>
            <person name="Santos A.J."/>
        </authorList>
    </citation>
    <scope>NUCLEOTIDE SEQUENCE</scope>
    <source>
        <tissue evidence="2">Shoot tissue taken approximately 20 cm above the soil surface</tissue>
    </source>
</reference>
<organism evidence="2">
    <name type="scientific">Arundo donax</name>
    <name type="common">Giant reed</name>
    <name type="synonym">Donax arundinaceus</name>
    <dbReference type="NCBI Taxonomy" id="35708"/>
    <lineage>
        <taxon>Eukaryota</taxon>
        <taxon>Viridiplantae</taxon>
        <taxon>Streptophyta</taxon>
        <taxon>Embryophyta</taxon>
        <taxon>Tracheophyta</taxon>
        <taxon>Spermatophyta</taxon>
        <taxon>Magnoliopsida</taxon>
        <taxon>Liliopsida</taxon>
        <taxon>Poales</taxon>
        <taxon>Poaceae</taxon>
        <taxon>PACMAD clade</taxon>
        <taxon>Arundinoideae</taxon>
        <taxon>Arundineae</taxon>
        <taxon>Arundo</taxon>
    </lineage>
</organism>
<protein>
    <submittedName>
        <fullName evidence="2">Uncharacterized protein</fullName>
    </submittedName>
</protein>
<dbReference type="AlphaFoldDB" id="A0A0A9HP73"/>
<evidence type="ECO:0000313" key="2">
    <source>
        <dbReference type="EMBL" id="JAE34708.1"/>
    </source>
</evidence>
<evidence type="ECO:0000256" key="1">
    <source>
        <dbReference type="SAM" id="MobiDB-lite"/>
    </source>
</evidence>
<feature type="region of interest" description="Disordered" evidence="1">
    <location>
        <begin position="21"/>
        <end position="45"/>
    </location>
</feature>
<dbReference type="EMBL" id="GBRH01163188">
    <property type="protein sequence ID" value="JAE34708.1"/>
    <property type="molecule type" value="Transcribed_RNA"/>
</dbReference>
<name>A0A0A9HP73_ARUDO</name>
<accession>A0A0A9HP73</accession>
<reference evidence="2" key="2">
    <citation type="journal article" date="2015" name="Data Brief">
        <title>Shoot transcriptome of the giant reed, Arundo donax.</title>
        <authorList>
            <person name="Barrero R.A."/>
            <person name="Guerrero F.D."/>
            <person name="Moolhuijzen P."/>
            <person name="Goolsby J.A."/>
            <person name="Tidwell J."/>
            <person name="Bellgard S.E."/>
            <person name="Bellgard M.I."/>
        </authorList>
    </citation>
    <scope>NUCLEOTIDE SEQUENCE</scope>
    <source>
        <tissue evidence="2">Shoot tissue taken approximately 20 cm above the soil surface</tissue>
    </source>
</reference>